<dbReference type="EC" id="3.4.-.-" evidence="8"/>
<dbReference type="GO" id="GO:0106300">
    <property type="term" value="P:protein-DNA covalent cross-linking repair"/>
    <property type="evidence" value="ECO:0007669"/>
    <property type="project" value="InterPro"/>
</dbReference>
<evidence type="ECO:0000256" key="1">
    <source>
        <dbReference type="ARBA" id="ARBA00008136"/>
    </source>
</evidence>
<evidence type="ECO:0000256" key="7">
    <source>
        <dbReference type="ARBA" id="ARBA00023239"/>
    </source>
</evidence>
<keyword evidence="10" id="KW-1185">Reference proteome</keyword>
<gene>
    <name evidence="9" type="ORF">EZJ19_12875</name>
</gene>
<evidence type="ECO:0000256" key="5">
    <source>
        <dbReference type="ARBA" id="ARBA00023124"/>
    </source>
</evidence>
<dbReference type="Gene3D" id="3.90.1680.10">
    <property type="entry name" value="SOS response associated peptidase-like"/>
    <property type="match status" value="1"/>
</dbReference>
<dbReference type="SUPFAM" id="SSF143081">
    <property type="entry name" value="BB1717-like"/>
    <property type="match status" value="1"/>
</dbReference>
<keyword evidence="3" id="KW-0227">DNA damage</keyword>
<reference evidence="9 10" key="1">
    <citation type="submission" date="2019-03" db="EMBL/GenBank/DDBJ databases">
        <title>Genome sequence of Thiobacillaceae bacterium LSR1, a sulfur-oxidizing bacterium isolated from freshwater sediment.</title>
        <authorList>
            <person name="Li S."/>
        </authorList>
    </citation>
    <scope>NUCLEOTIDE SEQUENCE [LARGE SCALE GENOMIC DNA]</scope>
    <source>
        <strain evidence="9 10">LSR1</strain>
    </source>
</reference>
<evidence type="ECO:0000256" key="2">
    <source>
        <dbReference type="ARBA" id="ARBA00022670"/>
    </source>
</evidence>
<keyword evidence="5" id="KW-0190">Covalent protein-DNA linkage</keyword>
<evidence type="ECO:0000313" key="9">
    <source>
        <dbReference type="EMBL" id="TCJ12230.1"/>
    </source>
</evidence>
<sequence>MCGRFALKADPGLLKAYFGLDETVEFGPRYNIPPGTDIPVIRHSPAGTRVLHLLRWGLVPHWADDPGIGARLNNARGESVAEKPAFRDAFRRRRCLIPADGFYEWKTEGKTKLPYYFSLKSGEPLAMAGLWESWRGPDGEILRTCCIITTGPNAVMAPVHDRMPVIVARPDWQAWLAAPAAQVAGLVRPFDPEPMQAWPVGRRVSRSVDDDPGLLEPV</sequence>
<keyword evidence="4 8" id="KW-0378">Hydrolase</keyword>
<name>A0A4R1B443_9PROT</name>
<dbReference type="Pfam" id="PF02586">
    <property type="entry name" value="SRAP"/>
    <property type="match status" value="1"/>
</dbReference>
<dbReference type="GO" id="GO:0006508">
    <property type="term" value="P:proteolysis"/>
    <property type="evidence" value="ECO:0007669"/>
    <property type="project" value="UniProtKB-KW"/>
</dbReference>
<dbReference type="OrthoDB" id="6192129at2"/>
<comment type="similarity">
    <text evidence="1 8">Belongs to the SOS response-associated peptidase family.</text>
</comment>
<dbReference type="InterPro" id="IPR036590">
    <property type="entry name" value="SRAP-like"/>
</dbReference>
<keyword evidence="7" id="KW-0456">Lyase</keyword>
<evidence type="ECO:0000256" key="3">
    <source>
        <dbReference type="ARBA" id="ARBA00022763"/>
    </source>
</evidence>
<dbReference type="PANTHER" id="PTHR13604:SF0">
    <property type="entry name" value="ABASIC SITE PROCESSING PROTEIN HMCES"/>
    <property type="match status" value="1"/>
</dbReference>
<keyword evidence="2 8" id="KW-0645">Protease</keyword>
<dbReference type="GO" id="GO:0016829">
    <property type="term" value="F:lyase activity"/>
    <property type="evidence" value="ECO:0007669"/>
    <property type="project" value="UniProtKB-KW"/>
</dbReference>
<evidence type="ECO:0000313" key="10">
    <source>
        <dbReference type="Proteomes" id="UP000295443"/>
    </source>
</evidence>
<organism evidence="9 10">
    <name type="scientific">Parasulfuritortus cantonensis</name>
    <dbReference type="NCBI Taxonomy" id="2528202"/>
    <lineage>
        <taxon>Bacteria</taxon>
        <taxon>Pseudomonadati</taxon>
        <taxon>Pseudomonadota</taxon>
        <taxon>Betaproteobacteria</taxon>
        <taxon>Nitrosomonadales</taxon>
        <taxon>Thiobacillaceae</taxon>
        <taxon>Parasulfuritortus</taxon>
    </lineage>
</organism>
<dbReference type="EMBL" id="SJZB01000045">
    <property type="protein sequence ID" value="TCJ12230.1"/>
    <property type="molecule type" value="Genomic_DNA"/>
</dbReference>
<protein>
    <recommendedName>
        <fullName evidence="8">Abasic site processing protein</fullName>
        <ecNumber evidence="8">3.4.-.-</ecNumber>
    </recommendedName>
</protein>
<dbReference type="GO" id="GO:0008233">
    <property type="term" value="F:peptidase activity"/>
    <property type="evidence" value="ECO:0007669"/>
    <property type="project" value="UniProtKB-KW"/>
</dbReference>
<dbReference type="PANTHER" id="PTHR13604">
    <property type="entry name" value="DC12-RELATED"/>
    <property type="match status" value="1"/>
</dbReference>
<dbReference type="RefSeq" id="WP_131448210.1">
    <property type="nucleotide sequence ID" value="NZ_SJZB01000045.1"/>
</dbReference>
<evidence type="ECO:0000256" key="8">
    <source>
        <dbReference type="RuleBase" id="RU364100"/>
    </source>
</evidence>
<dbReference type="AlphaFoldDB" id="A0A4R1B443"/>
<keyword evidence="6" id="KW-0238">DNA-binding</keyword>
<dbReference type="Proteomes" id="UP000295443">
    <property type="component" value="Unassembled WGS sequence"/>
</dbReference>
<evidence type="ECO:0000256" key="4">
    <source>
        <dbReference type="ARBA" id="ARBA00022801"/>
    </source>
</evidence>
<evidence type="ECO:0000256" key="6">
    <source>
        <dbReference type="ARBA" id="ARBA00023125"/>
    </source>
</evidence>
<dbReference type="GO" id="GO:0003697">
    <property type="term" value="F:single-stranded DNA binding"/>
    <property type="evidence" value="ECO:0007669"/>
    <property type="project" value="InterPro"/>
</dbReference>
<dbReference type="InterPro" id="IPR003738">
    <property type="entry name" value="SRAP"/>
</dbReference>
<comment type="caution">
    <text evidence="9">The sequence shown here is derived from an EMBL/GenBank/DDBJ whole genome shotgun (WGS) entry which is preliminary data.</text>
</comment>
<accession>A0A4R1B443</accession>
<proteinExistence type="inferred from homology"/>